<reference evidence="2" key="2">
    <citation type="submission" date="2020-11" db="EMBL/GenBank/DDBJ databases">
        <authorList>
            <person name="McCartney M.A."/>
            <person name="Auch B."/>
            <person name="Kono T."/>
            <person name="Mallez S."/>
            <person name="Becker A."/>
            <person name="Gohl D.M."/>
            <person name="Silverstein K.A.T."/>
            <person name="Koren S."/>
            <person name="Bechman K.B."/>
            <person name="Herman A."/>
            <person name="Abrahante J.E."/>
            <person name="Garbe J."/>
        </authorList>
    </citation>
    <scope>NUCLEOTIDE SEQUENCE</scope>
    <source>
        <strain evidence="2">Duluth1</strain>
        <tissue evidence="2">Whole animal</tissue>
    </source>
</reference>
<evidence type="ECO:0000259" key="1">
    <source>
        <dbReference type="Pfam" id="PF20700"/>
    </source>
</evidence>
<keyword evidence="3" id="KW-1185">Reference proteome</keyword>
<dbReference type="InterPro" id="IPR049012">
    <property type="entry name" value="Mutator_transp_dom"/>
</dbReference>
<dbReference type="Pfam" id="PF20700">
    <property type="entry name" value="Mutator"/>
    <property type="match status" value="1"/>
</dbReference>
<evidence type="ECO:0000313" key="2">
    <source>
        <dbReference type="EMBL" id="KAH3748012.1"/>
    </source>
</evidence>
<comment type="caution">
    <text evidence="2">The sequence shown here is derived from an EMBL/GenBank/DDBJ whole genome shotgun (WGS) entry which is preliminary data.</text>
</comment>
<dbReference type="EMBL" id="JAIWYP010000010">
    <property type="protein sequence ID" value="KAH3748012.1"/>
    <property type="molecule type" value="Genomic_DNA"/>
</dbReference>
<proteinExistence type="predicted"/>
<dbReference type="AlphaFoldDB" id="A0A9D4DH67"/>
<gene>
    <name evidence="2" type="ORF">DPMN_182449</name>
</gene>
<evidence type="ECO:0000313" key="3">
    <source>
        <dbReference type="Proteomes" id="UP000828390"/>
    </source>
</evidence>
<accession>A0A9D4DH67</accession>
<sequence length="80" mass="8845">MPVEKLVDESLNSTHWPNRFRHAVLVNSSAMNLLNTVESRDFGLACVLDIQCSNCGAINNVATGWKHGRVYDMNTKLALG</sequence>
<organism evidence="2 3">
    <name type="scientific">Dreissena polymorpha</name>
    <name type="common">Zebra mussel</name>
    <name type="synonym">Mytilus polymorpha</name>
    <dbReference type="NCBI Taxonomy" id="45954"/>
    <lineage>
        <taxon>Eukaryota</taxon>
        <taxon>Metazoa</taxon>
        <taxon>Spiralia</taxon>
        <taxon>Lophotrochozoa</taxon>
        <taxon>Mollusca</taxon>
        <taxon>Bivalvia</taxon>
        <taxon>Autobranchia</taxon>
        <taxon>Heteroconchia</taxon>
        <taxon>Euheterodonta</taxon>
        <taxon>Imparidentia</taxon>
        <taxon>Neoheterodontei</taxon>
        <taxon>Myida</taxon>
        <taxon>Dreissenoidea</taxon>
        <taxon>Dreissenidae</taxon>
        <taxon>Dreissena</taxon>
    </lineage>
</organism>
<protein>
    <recommendedName>
        <fullName evidence="1">Mutator-like transposase domain-containing protein</fullName>
    </recommendedName>
</protein>
<reference evidence="2" key="1">
    <citation type="journal article" date="2019" name="bioRxiv">
        <title>The Genome of the Zebra Mussel, Dreissena polymorpha: A Resource for Invasive Species Research.</title>
        <authorList>
            <person name="McCartney M.A."/>
            <person name="Auch B."/>
            <person name="Kono T."/>
            <person name="Mallez S."/>
            <person name="Zhang Y."/>
            <person name="Obille A."/>
            <person name="Becker A."/>
            <person name="Abrahante J.E."/>
            <person name="Garbe J."/>
            <person name="Badalamenti J.P."/>
            <person name="Herman A."/>
            <person name="Mangelson H."/>
            <person name="Liachko I."/>
            <person name="Sullivan S."/>
            <person name="Sone E.D."/>
            <person name="Koren S."/>
            <person name="Silverstein K.A.T."/>
            <person name="Beckman K.B."/>
            <person name="Gohl D.M."/>
        </authorList>
    </citation>
    <scope>NUCLEOTIDE SEQUENCE</scope>
    <source>
        <strain evidence="2">Duluth1</strain>
        <tissue evidence="2">Whole animal</tissue>
    </source>
</reference>
<feature type="domain" description="Mutator-like transposase" evidence="1">
    <location>
        <begin position="28"/>
        <end position="80"/>
    </location>
</feature>
<name>A0A9D4DH67_DREPO</name>
<dbReference type="Proteomes" id="UP000828390">
    <property type="component" value="Unassembled WGS sequence"/>
</dbReference>